<name>A0A1B2DUT2_9BACL</name>
<dbReference type="KEGG" id="pib:BBD41_02090"/>
<sequence length="197" mass="22407">MMSVLLAGCVTHNATPDDTLRNSLELGRNVLYSEDRPEIILQEKDQSTTISSKEDFPSKPMVSPDGLKLAFIAPFEFELSGEIWLYDYIGNNTKKILSSDDFSSDHSPKRVFWLDDGHLLISTGNKYGTIPSTRQLFVYSLDSGKMQEKYAVQETQHIASITLEESLIQLSIETYDDHFMEITGTRNVNFPIRKFLE</sequence>
<evidence type="ECO:0000313" key="1">
    <source>
        <dbReference type="EMBL" id="ANY71465.1"/>
    </source>
</evidence>
<gene>
    <name evidence="1" type="ORF">BBD41_02090</name>
</gene>
<evidence type="ECO:0008006" key="2">
    <source>
        <dbReference type="Google" id="ProtNLM"/>
    </source>
</evidence>
<dbReference type="AlphaFoldDB" id="A0A1B2DUT2"/>
<dbReference type="SUPFAM" id="SSF82171">
    <property type="entry name" value="DPP6 N-terminal domain-like"/>
    <property type="match status" value="1"/>
</dbReference>
<dbReference type="EMBL" id="CP016809">
    <property type="protein sequence ID" value="ANY71465.1"/>
    <property type="molecule type" value="Genomic_DNA"/>
</dbReference>
<dbReference type="Pfam" id="PF15525">
    <property type="entry name" value="DUF4652"/>
    <property type="match status" value="1"/>
</dbReference>
<accession>A0A1B2DUT2</accession>
<organism evidence="1">
    <name type="scientific">Paenibacillus ihbetae</name>
    <dbReference type="NCBI Taxonomy" id="1870820"/>
    <lineage>
        <taxon>Bacteria</taxon>
        <taxon>Bacillati</taxon>
        <taxon>Bacillota</taxon>
        <taxon>Bacilli</taxon>
        <taxon>Bacillales</taxon>
        <taxon>Paenibacillaceae</taxon>
        <taxon>Paenibacillus</taxon>
    </lineage>
</organism>
<dbReference type="Gene3D" id="2.40.128.660">
    <property type="entry name" value="Uncharacterised protein PF15525, DUF4652"/>
    <property type="match status" value="1"/>
</dbReference>
<dbReference type="InterPro" id="IPR028102">
    <property type="entry name" value="DUF4652"/>
</dbReference>
<proteinExistence type="predicted"/>
<protein>
    <recommendedName>
        <fullName evidence="2">Lipoprotein LpqB beta-propeller domain-containing protein</fullName>
    </recommendedName>
</protein>
<reference evidence="1" key="1">
    <citation type="submission" date="2016-08" db="EMBL/GenBank/DDBJ databases">
        <title>Complete Genome Seqeunce of Paenibacillus sp. nov. IHBB 9852 from high altitute lake of Indian trans-Himalayas.</title>
        <authorList>
            <person name="Kiran S."/>
            <person name="Swarnkar M.K."/>
            <person name="Rana A."/>
            <person name="Tewari R."/>
            <person name="Gulati A."/>
        </authorList>
    </citation>
    <scope>NUCLEOTIDE SEQUENCE [LARGE SCALE GENOMIC DNA]</scope>
    <source>
        <strain evidence="1">IHBB 9852</strain>
    </source>
</reference>
<dbReference type="RefSeq" id="WP_099476549.1">
    <property type="nucleotide sequence ID" value="NZ_CP016809.1"/>
</dbReference>